<evidence type="ECO:0008006" key="3">
    <source>
        <dbReference type="Google" id="ProtNLM"/>
    </source>
</evidence>
<feature type="region of interest" description="Disordered" evidence="1">
    <location>
        <begin position="1"/>
        <end position="22"/>
    </location>
</feature>
<accession>A0A6C0JVT6</accession>
<name>A0A6C0JVT6_9ZZZZ</name>
<evidence type="ECO:0000256" key="1">
    <source>
        <dbReference type="SAM" id="MobiDB-lite"/>
    </source>
</evidence>
<dbReference type="EMBL" id="MN740737">
    <property type="protein sequence ID" value="QHU09503.1"/>
    <property type="molecule type" value="Genomic_DNA"/>
</dbReference>
<protein>
    <recommendedName>
        <fullName evidence="3">HMG box domain-containing protein</fullName>
    </recommendedName>
</protein>
<dbReference type="AlphaFoldDB" id="A0A6C0JVT6"/>
<sequence>MAATRKMKDSKKATRKGKRAPSEWNKLVMKVYNELKKKDKKASFSDALKEAASRKKNM</sequence>
<proteinExistence type="predicted"/>
<evidence type="ECO:0000313" key="2">
    <source>
        <dbReference type="EMBL" id="QHU09503.1"/>
    </source>
</evidence>
<feature type="region of interest" description="Disordered" evidence="1">
    <location>
        <begin position="39"/>
        <end position="58"/>
    </location>
</feature>
<feature type="compositionally biased region" description="Basic and acidic residues" evidence="1">
    <location>
        <begin position="1"/>
        <end position="12"/>
    </location>
</feature>
<reference evidence="2" key="1">
    <citation type="journal article" date="2020" name="Nature">
        <title>Giant virus diversity and host interactions through global metagenomics.</title>
        <authorList>
            <person name="Schulz F."/>
            <person name="Roux S."/>
            <person name="Paez-Espino D."/>
            <person name="Jungbluth S."/>
            <person name="Walsh D.A."/>
            <person name="Denef V.J."/>
            <person name="McMahon K.D."/>
            <person name="Konstantinidis K.T."/>
            <person name="Eloe-Fadrosh E.A."/>
            <person name="Kyrpides N.C."/>
            <person name="Woyke T."/>
        </authorList>
    </citation>
    <scope>NUCLEOTIDE SEQUENCE</scope>
    <source>
        <strain evidence="2">GVMAG-S-1101164-105</strain>
    </source>
</reference>
<organism evidence="2">
    <name type="scientific">viral metagenome</name>
    <dbReference type="NCBI Taxonomy" id="1070528"/>
    <lineage>
        <taxon>unclassified sequences</taxon>
        <taxon>metagenomes</taxon>
        <taxon>organismal metagenomes</taxon>
    </lineage>
</organism>